<name>A0A1M4T912_9FIRM</name>
<reference evidence="1 2" key="1">
    <citation type="submission" date="2016-11" db="EMBL/GenBank/DDBJ databases">
        <authorList>
            <person name="Jaros S."/>
            <person name="Januszkiewicz K."/>
            <person name="Wedrychowicz H."/>
        </authorList>
    </citation>
    <scope>NUCLEOTIDE SEQUENCE [LARGE SCALE GENOMIC DNA]</scope>
    <source>
        <strain evidence="1 2">DSM 14828</strain>
    </source>
</reference>
<accession>A0A1M4T912</accession>
<sequence>MKIMMVGGINDKKAEKLIGAIKKNIGSDTEVVNVNIFTQKPLEEEEKINPDVIVMLNKQSFSFKAPVVDGLGLIYPQMGEKKVYEELKKHL</sequence>
<organism evidence="1 2">
    <name type="scientific">Alkalibacter saccharofermentans DSM 14828</name>
    <dbReference type="NCBI Taxonomy" id="1120975"/>
    <lineage>
        <taxon>Bacteria</taxon>
        <taxon>Bacillati</taxon>
        <taxon>Bacillota</taxon>
        <taxon>Clostridia</taxon>
        <taxon>Eubacteriales</taxon>
        <taxon>Eubacteriaceae</taxon>
        <taxon>Alkalibacter</taxon>
    </lineage>
</organism>
<evidence type="ECO:0000313" key="1">
    <source>
        <dbReference type="EMBL" id="SHE40737.1"/>
    </source>
</evidence>
<protein>
    <recommendedName>
        <fullName evidence="3">PTS system, galactitol-specific IIB component</fullName>
    </recommendedName>
</protein>
<keyword evidence="2" id="KW-1185">Reference proteome</keyword>
<dbReference type="EMBL" id="FQTU01000002">
    <property type="protein sequence ID" value="SHE40737.1"/>
    <property type="molecule type" value="Genomic_DNA"/>
</dbReference>
<evidence type="ECO:0008006" key="3">
    <source>
        <dbReference type="Google" id="ProtNLM"/>
    </source>
</evidence>
<dbReference type="OrthoDB" id="1779169at2"/>
<dbReference type="Proteomes" id="UP000184251">
    <property type="component" value="Unassembled WGS sequence"/>
</dbReference>
<proteinExistence type="predicted"/>
<gene>
    <name evidence="1" type="ORF">SAMN02746064_00415</name>
</gene>
<evidence type="ECO:0000313" key="2">
    <source>
        <dbReference type="Proteomes" id="UP000184251"/>
    </source>
</evidence>
<dbReference type="RefSeq" id="WP_073269419.1">
    <property type="nucleotide sequence ID" value="NZ_FQTU01000002.1"/>
</dbReference>
<dbReference type="AlphaFoldDB" id="A0A1M4T912"/>